<protein>
    <recommendedName>
        <fullName evidence="3">Alpha/beta hydrolase</fullName>
    </recommendedName>
</protein>
<dbReference type="AlphaFoldDB" id="A0AAV6Z117"/>
<gene>
    <name evidence="1" type="ORF">GDO81_027532</name>
</gene>
<comment type="caution">
    <text evidence="1">The sequence shown here is derived from an EMBL/GenBank/DDBJ whole genome shotgun (WGS) entry which is preliminary data.</text>
</comment>
<proteinExistence type="predicted"/>
<evidence type="ECO:0000313" key="2">
    <source>
        <dbReference type="Proteomes" id="UP000824782"/>
    </source>
</evidence>
<evidence type="ECO:0000313" key="1">
    <source>
        <dbReference type="EMBL" id="KAG8542073.1"/>
    </source>
</evidence>
<organism evidence="1 2">
    <name type="scientific">Engystomops pustulosus</name>
    <name type="common">Tungara frog</name>
    <name type="synonym">Physalaemus pustulosus</name>
    <dbReference type="NCBI Taxonomy" id="76066"/>
    <lineage>
        <taxon>Eukaryota</taxon>
        <taxon>Metazoa</taxon>
        <taxon>Chordata</taxon>
        <taxon>Craniata</taxon>
        <taxon>Vertebrata</taxon>
        <taxon>Euteleostomi</taxon>
        <taxon>Amphibia</taxon>
        <taxon>Batrachia</taxon>
        <taxon>Anura</taxon>
        <taxon>Neobatrachia</taxon>
        <taxon>Hyloidea</taxon>
        <taxon>Leptodactylidae</taxon>
        <taxon>Leiuperinae</taxon>
        <taxon>Engystomops</taxon>
    </lineage>
</organism>
<evidence type="ECO:0008006" key="3">
    <source>
        <dbReference type="Google" id="ProtNLM"/>
    </source>
</evidence>
<sequence length="82" mass="9031">MSRNPIACDKIPCAIQRRTEIARKPEKIAVRGPLVNVSHSLNTDIQMCFYLPCYPETAGQQLVMVHGCKSGTTDFHAGLAVM</sequence>
<reference evidence="1" key="1">
    <citation type="thesis" date="2020" institute="ProQuest LLC" country="789 East Eisenhower Parkway, Ann Arbor, MI, USA">
        <title>Comparative Genomics and Chromosome Evolution.</title>
        <authorList>
            <person name="Mudd A.B."/>
        </authorList>
    </citation>
    <scope>NUCLEOTIDE SEQUENCE</scope>
    <source>
        <strain evidence="1">237g6f4</strain>
        <tissue evidence="1">Blood</tissue>
    </source>
</reference>
<dbReference type="Proteomes" id="UP000824782">
    <property type="component" value="Unassembled WGS sequence"/>
</dbReference>
<keyword evidence="2" id="KW-1185">Reference proteome</keyword>
<dbReference type="EMBL" id="WNYA01005752">
    <property type="protein sequence ID" value="KAG8542073.1"/>
    <property type="molecule type" value="Genomic_DNA"/>
</dbReference>
<name>A0AAV6Z117_ENGPU</name>
<accession>A0AAV6Z117</accession>